<evidence type="ECO:0000313" key="2">
    <source>
        <dbReference type="Proteomes" id="UP000018420"/>
    </source>
</evidence>
<dbReference type="Proteomes" id="UP000018420">
    <property type="component" value="Unassembled WGS sequence"/>
</dbReference>
<dbReference type="AlphaFoldDB" id="S7YHK2"/>
<dbReference type="PATRIC" id="fig|1330047.3.peg.40"/>
<reference evidence="1 2" key="1">
    <citation type="submission" date="2013-05" db="EMBL/GenBank/DDBJ databases">
        <title>Genome assembly of Acinetobacter junii MTCC 11364.</title>
        <authorList>
            <person name="Khatri I."/>
            <person name="Singh N.K."/>
            <person name="Subramanian S."/>
            <person name="Mayilraj S."/>
        </authorList>
    </citation>
    <scope>NUCLEOTIDE SEQUENCE [LARGE SCALE GENOMIC DNA]</scope>
    <source>
        <strain evidence="1 2">MTCC 11364</strain>
    </source>
</reference>
<sequence length="161" mass="19252">MEITNKDYELLKIILEDCVSYFEDKSGNDFYLQGEDTSERFEIFKKIIETQADEEDKEELLENLTCWTYDIWVVRYLVSLPNQTKLNYTQLEMCLLLLEEIQEVPCLLHGEFRFEKSETDFLNDISFINNFNINEGVYYIDSLEITNYLIKKIKNCLLYLS</sequence>
<proteinExistence type="predicted"/>
<comment type="caution">
    <text evidence="1">The sequence shown here is derived from an EMBL/GenBank/DDBJ whole genome shotgun (WGS) entry which is preliminary data.</text>
</comment>
<gene>
    <name evidence="1" type="ORF">L292_1990</name>
</gene>
<dbReference type="RefSeq" id="WP_004912901.1">
    <property type="nucleotide sequence ID" value="NZ_ASYZ01000003.1"/>
</dbReference>
<evidence type="ECO:0000313" key="1">
    <source>
        <dbReference type="EMBL" id="EPR87523.1"/>
    </source>
</evidence>
<protein>
    <submittedName>
        <fullName evidence="1">Uncharacterized protein</fullName>
    </submittedName>
</protein>
<dbReference type="EMBL" id="ASYZ01000003">
    <property type="protein sequence ID" value="EPR87523.1"/>
    <property type="molecule type" value="Genomic_DNA"/>
</dbReference>
<accession>S7YHK2</accession>
<organism evidence="1 2">
    <name type="scientific">Acinetobacter junii CIP 107470 = MTCC 11364</name>
    <dbReference type="NCBI Taxonomy" id="1217666"/>
    <lineage>
        <taxon>Bacteria</taxon>
        <taxon>Pseudomonadati</taxon>
        <taxon>Pseudomonadota</taxon>
        <taxon>Gammaproteobacteria</taxon>
        <taxon>Moraxellales</taxon>
        <taxon>Moraxellaceae</taxon>
        <taxon>Acinetobacter</taxon>
    </lineage>
</organism>
<name>S7YHK2_ACIJU</name>